<feature type="binding site" evidence="7">
    <location>
        <position position="434"/>
    </location>
    <ligand>
        <name>Mn(2+)</name>
        <dbReference type="ChEBI" id="CHEBI:29035"/>
        <label>2</label>
    </ligand>
</feature>
<dbReference type="InterPro" id="IPR003156">
    <property type="entry name" value="DHHA1_dom"/>
</dbReference>
<dbReference type="Pfam" id="PF02272">
    <property type="entry name" value="DHHA1"/>
    <property type="match status" value="1"/>
</dbReference>
<dbReference type="EC" id="3.1.4.-" evidence="6"/>
<dbReference type="Pfam" id="PF21370">
    <property type="entry name" value="PAS_GdpP"/>
    <property type="match status" value="1"/>
</dbReference>
<feature type="domain" description="GGDEF" evidence="9">
    <location>
        <begin position="187"/>
        <end position="315"/>
    </location>
</feature>
<dbReference type="InterPro" id="IPR049553">
    <property type="entry name" value="GdpP-like_PAS"/>
</dbReference>
<reference evidence="10" key="1">
    <citation type="journal article" date="2021" name="PeerJ">
        <title>Extensive microbial diversity within the chicken gut microbiome revealed by metagenomics and culture.</title>
        <authorList>
            <person name="Gilroy R."/>
            <person name="Ravi A."/>
            <person name="Getino M."/>
            <person name="Pursley I."/>
            <person name="Horton D.L."/>
            <person name="Alikhan N.F."/>
            <person name="Baker D."/>
            <person name="Gharbi K."/>
            <person name="Hall N."/>
            <person name="Watson M."/>
            <person name="Adriaenssens E.M."/>
            <person name="Foster-Nyarko E."/>
            <person name="Jarju S."/>
            <person name="Secka A."/>
            <person name="Antonio M."/>
            <person name="Oren A."/>
            <person name="Chaudhuri R.R."/>
            <person name="La Ragione R."/>
            <person name="Hildebrand F."/>
            <person name="Pallen M.J."/>
        </authorList>
    </citation>
    <scope>NUCLEOTIDE SEQUENCE</scope>
    <source>
        <strain evidence="10">6627</strain>
    </source>
</reference>
<dbReference type="Gene3D" id="3.90.1640.10">
    <property type="entry name" value="inorganic pyrophosphatase (n-terminal core)"/>
    <property type="match status" value="1"/>
</dbReference>
<keyword evidence="6" id="KW-0378">Hydrolase</keyword>
<evidence type="ECO:0000256" key="2">
    <source>
        <dbReference type="ARBA" id="ARBA00022475"/>
    </source>
</evidence>
<feature type="binding site" evidence="7">
    <location>
        <position position="363"/>
    </location>
    <ligand>
        <name>Mn(2+)</name>
        <dbReference type="ChEBI" id="CHEBI:29035"/>
        <label>1</label>
    </ligand>
</feature>
<feature type="binding site" evidence="7">
    <location>
        <position position="434"/>
    </location>
    <ligand>
        <name>Mn(2+)</name>
        <dbReference type="ChEBI" id="CHEBI:29035"/>
        <label>1</label>
    </ligand>
</feature>
<dbReference type="PIRSF" id="PIRSF026583">
    <property type="entry name" value="YybT"/>
    <property type="match status" value="1"/>
</dbReference>
<evidence type="ECO:0000256" key="3">
    <source>
        <dbReference type="ARBA" id="ARBA00022692"/>
    </source>
</evidence>
<dbReference type="GO" id="GO:0046872">
    <property type="term" value="F:metal ion binding"/>
    <property type="evidence" value="ECO:0007669"/>
    <property type="project" value="UniProtKB-KW"/>
</dbReference>
<proteinExistence type="inferred from homology"/>
<evidence type="ECO:0000259" key="9">
    <source>
        <dbReference type="PROSITE" id="PS50887"/>
    </source>
</evidence>
<feature type="binding site" evidence="7">
    <location>
        <position position="515"/>
    </location>
    <ligand>
        <name>Mn(2+)</name>
        <dbReference type="ChEBI" id="CHEBI:29035"/>
        <label>2</label>
    </ligand>
</feature>
<comment type="catalytic activity">
    <reaction evidence="6">
        <text>3',3'-c-di-AMP + H2O = 5'-O-phosphonoadenylyl-(3'-&gt;5')-adenosine + H(+)</text>
        <dbReference type="Rhea" id="RHEA:54420"/>
        <dbReference type="ChEBI" id="CHEBI:15377"/>
        <dbReference type="ChEBI" id="CHEBI:15378"/>
        <dbReference type="ChEBI" id="CHEBI:71500"/>
        <dbReference type="ChEBI" id="CHEBI:138171"/>
    </reaction>
</comment>
<dbReference type="InterPro" id="IPR014528">
    <property type="entry name" value="GdpP/PdeA"/>
</dbReference>
<evidence type="ECO:0000256" key="8">
    <source>
        <dbReference type="SAM" id="Phobius"/>
    </source>
</evidence>
<reference evidence="10" key="2">
    <citation type="submission" date="2021-04" db="EMBL/GenBank/DDBJ databases">
        <authorList>
            <person name="Gilroy R."/>
        </authorList>
    </citation>
    <scope>NUCLEOTIDE SEQUENCE</scope>
    <source>
        <strain evidence="10">6627</strain>
    </source>
</reference>
<keyword evidence="2 6" id="KW-1003">Cell membrane</keyword>
<feature type="binding site" evidence="7">
    <location>
        <position position="365"/>
    </location>
    <ligand>
        <name>Mn(2+)</name>
        <dbReference type="ChEBI" id="CHEBI:29035"/>
        <label>2</label>
    </ligand>
</feature>
<dbReference type="PANTHER" id="PTHR47618:SF2">
    <property type="entry name" value="CYCLIC-DI-AMP PHOSPHODIESTERASE GDPP"/>
    <property type="match status" value="1"/>
</dbReference>
<dbReference type="GO" id="GO:0005886">
    <property type="term" value="C:plasma membrane"/>
    <property type="evidence" value="ECO:0007669"/>
    <property type="project" value="UniProtKB-SubCell"/>
</dbReference>
<organism evidence="10 11">
    <name type="scientific">Candidatus Ligilactobacillus excrementigallinarum</name>
    <dbReference type="NCBI Taxonomy" id="2838641"/>
    <lineage>
        <taxon>Bacteria</taxon>
        <taxon>Bacillati</taxon>
        <taxon>Bacillota</taxon>
        <taxon>Bacilli</taxon>
        <taxon>Lactobacillales</taxon>
        <taxon>Lactobacillaceae</taxon>
        <taxon>Ligilactobacillus</taxon>
    </lineage>
</organism>
<dbReference type="FunFam" id="3.90.1640.10:FF:000002">
    <property type="entry name" value="Cyclic-di-AMP phosphodiesterase"/>
    <property type="match status" value="1"/>
</dbReference>
<evidence type="ECO:0000256" key="1">
    <source>
        <dbReference type="ARBA" id="ARBA00004651"/>
    </source>
</evidence>
<dbReference type="Pfam" id="PF01368">
    <property type="entry name" value="DHH"/>
    <property type="match status" value="1"/>
</dbReference>
<feature type="transmembrane region" description="Helical" evidence="8">
    <location>
        <begin position="21"/>
        <end position="42"/>
    </location>
</feature>
<keyword evidence="4 8" id="KW-1133">Transmembrane helix</keyword>
<dbReference type="PANTHER" id="PTHR47618">
    <property type="entry name" value="BIFUNCTIONAL OLIGORIBONUCLEASE AND PAP PHOSPHATASE NRNA"/>
    <property type="match status" value="1"/>
</dbReference>
<dbReference type="InterPro" id="IPR038763">
    <property type="entry name" value="DHH_sf"/>
</dbReference>
<keyword evidence="7" id="KW-0479">Metal-binding</keyword>
<dbReference type="GO" id="GO:0016787">
    <property type="term" value="F:hydrolase activity"/>
    <property type="evidence" value="ECO:0007669"/>
    <property type="project" value="UniProtKB-UniRule"/>
</dbReference>
<dbReference type="SUPFAM" id="SSF64182">
    <property type="entry name" value="DHH phosphoesterases"/>
    <property type="match status" value="1"/>
</dbReference>
<comment type="similarity">
    <text evidence="6">Belongs to the GdpP/PdeA phosphodiesterase family.</text>
</comment>
<dbReference type="Pfam" id="PF24898">
    <property type="entry name" value="GGDEF_GdpP"/>
    <property type="match status" value="1"/>
</dbReference>
<evidence type="ECO:0000313" key="10">
    <source>
        <dbReference type="EMBL" id="HIX01662.1"/>
    </source>
</evidence>
<feature type="binding site" evidence="7">
    <location>
        <position position="459"/>
    </location>
    <ligand>
        <name>Mn(2+)</name>
        <dbReference type="ChEBI" id="CHEBI:29035"/>
        <label>2</label>
    </ligand>
</feature>
<dbReference type="Gene3D" id="3.10.310.30">
    <property type="match status" value="1"/>
</dbReference>
<evidence type="ECO:0000256" key="7">
    <source>
        <dbReference type="PIRSR" id="PIRSR026583-50"/>
    </source>
</evidence>
<sequence>MEKRRSKKFWHLPEFMQDSRMRTIALFMLGLAIVSDGLAFFVSPITGVFVLVLVILAIIVAYITLQHLKEETSEYISDLSYRIKRGGQDSLIRMPIGTIFYNRNYEVEWINPYMQHYFGKEDILGKKLDDIDENLAALLKKHQEDKESQQVTWKGRAFDLLIQDDIGAAYLMDVTHYAEIQEKYDNSHVMIGQIFLDNYDEISKAMSDKDISNLINFVANVLSDWAKEYGLFLKRVDEDHYVMIGYTGMLKKLEEHKFSILDKVRERTFKSNSPITLSMGIAYGEDDLNELTELSQSNLDLALGRGGDQVVVREADGQARFYGGKTNPMAKRTRVRARMISQALSELLKQSDQVFVMGHKRPDMDAIGACLGIRRIASMNGKRCWIVLNQDNIHSDVQRLLDELDKYPEIKDSITTPEEALEKVTPNSLLVLADHSKPSISISHDLYEKLANRCVIIDHHRRGEEFPENPILVYIEPYASSTCELISEMFEYQSRDSEPINSIEATAMLTGIIVDTQSFSQGTGTRTFDAASYLRSMGADLTMARHFMKESSSSYMQRNHLIDRTEFIENIALCAGEDDKIYDSVITAQAADSLLQVSGIQATFAITRRDNETIGISARSDGSINVQVIMEEMGGGGHLANAATQIKNVTVTEAREQLLAILKSEKEPQPVTEE</sequence>
<name>A0A9D2AAE9_9LACO</name>
<comment type="function">
    <text evidence="6">Has phosphodiesterase (PDE) activity against cyclic-di-AMP (c-di-AMP).</text>
</comment>
<comment type="caution">
    <text evidence="10">The sequence shown here is derived from an EMBL/GenBank/DDBJ whole genome shotgun (WGS) entry which is preliminary data.</text>
</comment>
<dbReference type="GO" id="GO:0003676">
    <property type="term" value="F:nucleic acid binding"/>
    <property type="evidence" value="ECO:0007669"/>
    <property type="project" value="UniProtKB-UniRule"/>
</dbReference>
<keyword evidence="7" id="KW-0464">Manganese</keyword>
<comment type="cofactor">
    <cofactor evidence="7">
        <name>Mn(2+)</name>
        <dbReference type="ChEBI" id="CHEBI:29035"/>
    </cofactor>
    <text evidence="7">For phosphodiesterase activity, probably binds 2 Mn(2+) per subunit.</text>
</comment>
<dbReference type="PROSITE" id="PS50887">
    <property type="entry name" value="GGDEF"/>
    <property type="match status" value="1"/>
</dbReference>
<accession>A0A9D2AAE9</accession>
<evidence type="ECO:0000256" key="6">
    <source>
        <dbReference type="PIRNR" id="PIRNR026583"/>
    </source>
</evidence>
<evidence type="ECO:0000313" key="11">
    <source>
        <dbReference type="Proteomes" id="UP000823963"/>
    </source>
</evidence>
<evidence type="ECO:0000256" key="4">
    <source>
        <dbReference type="ARBA" id="ARBA00022989"/>
    </source>
</evidence>
<feature type="binding site" evidence="7">
    <location>
        <position position="359"/>
    </location>
    <ligand>
        <name>Mn(2+)</name>
        <dbReference type="ChEBI" id="CHEBI:29035"/>
        <label>1</label>
    </ligand>
</feature>
<dbReference type="EMBL" id="DXFP01000021">
    <property type="protein sequence ID" value="HIX01662.1"/>
    <property type="molecule type" value="Genomic_DNA"/>
</dbReference>
<dbReference type="SMART" id="SM00267">
    <property type="entry name" value="GGDEF"/>
    <property type="match status" value="1"/>
</dbReference>
<dbReference type="AlphaFoldDB" id="A0A9D2AAE9"/>
<gene>
    <name evidence="10" type="ORF">H9861_02790</name>
</gene>
<dbReference type="InterPro" id="IPR051319">
    <property type="entry name" value="Oligoribo/pAp-PDE_c-di-AMP_PDE"/>
</dbReference>
<dbReference type="InterPro" id="IPR000160">
    <property type="entry name" value="GGDEF_dom"/>
</dbReference>
<protein>
    <recommendedName>
        <fullName evidence="6">Cyclic-di-AMP phosphodiesterase</fullName>
        <ecNumber evidence="6">3.1.4.-</ecNumber>
    </recommendedName>
</protein>
<comment type="subcellular location">
    <subcellularLocation>
        <location evidence="1">Cell membrane</location>
        <topology evidence="1">Multi-pass membrane protein</topology>
    </subcellularLocation>
</comment>
<evidence type="ECO:0000256" key="5">
    <source>
        <dbReference type="ARBA" id="ARBA00023136"/>
    </source>
</evidence>
<dbReference type="Gene3D" id="3.30.450.20">
    <property type="entry name" value="PAS domain"/>
    <property type="match status" value="1"/>
</dbReference>
<dbReference type="InterPro" id="IPR001667">
    <property type="entry name" value="DDH_dom"/>
</dbReference>
<keyword evidence="5 6" id="KW-0472">Membrane</keyword>
<keyword evidence="3 8" id="KW-0812">Transmembrane</keyword>
<dbReference type="Proteomes" id="UP000823963">
    <property type="component" value="Unassembled WGS sequence"/>
</dbReference>